<evidence type="ECO:0000313" key="5">
    <source>
        <dbReference type="EMBL" id="AXE82331.1"/>
    </source>
</evidence>
<dbReference type="PANTHER" id="PTHR43025">
    <property type="entry name" value="MONOGALACTOSYLDIACYLGLYCEROL SYNTHASE"/>
    <property type="match status" value="1"/>
</dbReference>
<evidence type="ECO:0000256" key="3">
    <source>
        <dbReference type="ARBA" id="ARBA00022679"/>
    </source>
</evidence>
<name>A0A2Z5JPF0_STRAR</name>
<dbReference type="PANTHER" id="PTHR43025:SF3">
    <property type="entry name" value="MONOGALACTOSYLDIACYLGLYCEROL SYNTHASE 1, CHLOROPLASTIC"/>
    <property type="match status" value="1"/>
</dbReference>
<dbReference type="Pfam" id="PF06925">
    <property type="entry name" value="MGDG_synth"/>
    <property type="match status" value="1"/>
</dbReference>
<dbReference type="GeneID" id="95524777"/>
<keyword evidence="2" id="KW-0328">Glycosyltransferase</keyword>
<proteinExistence type="inferred from homology"/>
<evidence type="ECO:0000259" key="4">
    <source>
        <dbReference type="Pfam" id="PF06925"/>
    </source>
</evidence>
<dbReference type="Gene3D" id="3.40.50.2000">
    <property type="entry name" value="Glycogen Phosphorylase B"/>
    <property type="match status" value="1"/>
</dbReference>
<dbReference type="InterPro" id="IPR009695">
    <property type="entry name" value="Diacylglyc_glucosyltr_N"/>
</dbReference>
<dbReference type="RefSeq" id="WP_114248712.1">
    <property type="nucleotide sequence ID" value="NZ_CP027306.1"/>
</dbReference>
<dbReference type="AlphaFoldDB" id="A0A2Z5JPF0"/>
<dbReference type="GO" id="GO:0009247">
    <property type="term" value="P:glycolipid biosynthetic process"/>
    <property type="evidence" value="ECO:0007669"/>
    <property type="project" value="InterPro"/>
</dbReference>
<organism evidence="5 6">
    <name type="scientific">Streptomyces atratus</name>
    <dbReference type="NCBI Taxonomy" id="1893"/>
    <lineage>
        <taxon>Bacteria</taxon>
        <taxon>Bacillati</taxon>
        <taxon>Actinomycetota</taxon>
        <taxon>Actinomycetes</taxon>
        <taxon>Kitasatosporales</taxon>
        <taxon>Streptomycetaceae</taxon>
        <taxon>Streptomyces</taxon>
    </lineage>
</organism>
<accession>A0A2Z5JPF0</accession>
<sequence length="364" mass="38584">MNAVPGRFLILSAGMGSGHHAVAAELARRLEAGGGRTTTVDVLDLLPSGIGSGLRSFYRAVICRMPVVYAGLYTAFFRAGGGPRPGSAPLAALAERRLLKLVAQQRPDVVVPVFHLAAQLTGGLRSCGALLVPSAVVITDFAVHRQWLHPGNDLHLCLTPDLAHQVRRAVRRPAVTSGALVAPRFHAPAPTAADWRRRLDSPDRPPVLISTGAWGAGAHLAQTTRLVASAGYRPVVLCGTNTRLRRDLSRIAHADARGWVDDMPGLMTASRVLIDNAAGQTALEAMAVGLPVVSYRPIPGHGREGARRMAEHGLTDYAPDPWALIRALDNLTASGPARERRITTARSLFSGAGVLPLEALVRPG</sequence>
<dbReference type="Proteomes" id="UP000252698">
    <property type="component" value="Chromosome"/>
</dbReference>
<protein>
    <submittedName>
        <fullName evidence="5">Galactosyldiacylglycerol synthase</fullName>
    </submittedName>
</protein>
<dbReference type="InterPro" id="IPR050519">
    <property type="entry name" value="Glycosyltransf_28_UgtP"/>
</dbReference>
<reference evidence="5 6" key="1">
    <citation type="journal article" date="2018" name="Front. Microbiol.">
        <title>Genome Sequencing of Streptomyces atratus SCSIOZH16 and Activation Production of Nocardamine via Metabolic Engineering.</title>
        <authorList>
            <person name="Li Y."/>
            <person name="Zhang C."/>
            <person name="Liu C."/>
            <person name="Ju J."/>
            <person name="Ma J."/>
        </authorList>
    </citation>
    <scope>NUCLEOTIDE SEQUENCE [LARGE SCALE GENOMIC DNA]</scope>
    <source>
        <strain evidence="5 6">SCSIO_ZH16</strain>
    </source>
</reference>
<feature type="domain" description="Diacylglycerol glucosyltransferase N-terminal" evidence="4">
    <location>
        <begin position="19"/>
        <end position="167"/>
    </location>
</feature>
<keyword evidence="3" id="KW-0808">Transferase</keyword>
<dbReference type="GO" id="GO:0016758">
    <property type="term" value="F:hexosyltransferase activity"/>
    <property type="evidence" value="ECO:0007669"/>
    <property type="project" value="InterPro"/>
</dbReference>
<gene>
    <name evidence="5" type="ORF">C5746_42015</name>
</gene>
<comment type="similarity">
    <text evidence="1">Belongs to the glycosyltransferase 28 family.</text>
</comment>
<evidence type="ECO:0000313" key="6">
    <source>
        <dbReference type="Proteomes" id="UP000252698"/>
    </source>
</evidence>
<dbReference type="EMBL" id="CP027306">
    <property type="protein sequence ID" value="AXE82331.1"/>
    <property type="molecule type" value="Genomic_DNA"/>
</dbReference>
<dbReference type="SUPFAM" id="SSF53756">
    <property type="entry name" value="UDP-Glycosyltransferase/glycogen phosphorylase"/>
    <property type="match status" value="1"/>
</dbReference>
<evidence type="ECO:0000256" key="2">
    <source>
        <dbReference type="ARBA" id="ARBA00022676"/>
    </source>
</evidence>
<dbReference type="GO" id="GO:0016020">
    <property type="term" value="C:membrane"/>
    <property type="evidence" value="ECO:0007669"/>
    <property type="project" value="GOC"/>
</dbReference>
<evidence type="ECO:0000256" key="1">
    <source>
        <dbReference type="ARBA" id="ARBA00006962"/>
    </source>
</evidence>
<dbReference type="KEGG" id="sata:C5746_42015"/>